<dbReference type="Gene3D" id="2.40.30.170">
    <property type="match status" value="1"/>
</dbReference>
<dbReference type="Gene3D" id="2.40.420.20">
    <property type="match status" value="1"/>
</dbReference>
<accession>A0A5D0HUJ7</accession>
<dbReference type="GO" id="GO:1990281">
    <property type="term" value="C:efflux pump complex"/>
    <property type="evidence" value="ECO:0007669"/>
    <property type="project" value="TreeGrafter"/>
</dbReference>
<keyword evidence="5" id="KW-1185">Reference proteome</keyword>
<dbReference type="RefSeq" id="WP_148543635.1">
    <property type="nucleotide sequence ID" value="NZ_VSDQ01000679.1"/>
</dbReference>
<dbReference type="EMBL" id="VSDQ01000679">
    <property type="protein sequence ID" value="TYA74571.1"/>
    <property type="molecule type" value="Genomic_DNA"/>
</dbReference>
<keyword evidence="2" id="KW-0472">Membrane</keyword>
<dbReference type="OrthoDB" id="9809068at2"/>
<evidence type="ECO:0000259" key="3">
    <source>
        <dbReference type="Pfam" id="PF25917"/>
    </source>
</evidence>
<dbReference type="Gene3D" id="1.10.287.470">
    <property type="entry name" value="Helix hairpin bin"/>
    <property type="match status" value="1"/>
</dbReference>
<dbReference type="NCBIfam" id="TIGR01730">
    <property type="entry name" value="RND_mfp"/>
    <property type="match status" value="1"/>
</dbReference>
<proteinExistence type="inferred from homology"/>
<dbReference type="Pfam" id="PF25917">
    <property type="entry name" value="BSH_RND"/>
    <property type="match status" value="1"/>
</dbReference>
<feature type="domain" description="Multidrug resistance protein MdtA-like barrel-sandwich hybrid" evidence="3">
    <location>
        <begin position="60"/>
        <end position="200"/>
    </location>
</feature>
<comment type="similarity">
    <text evidence="1">Belongs to the membrane fusion protein (MFP) (TC 8.A.1) family.</text>
</comment>
<evidence type="ECO:0000256" key="2">
    <source>
        <dbReference type="SAM" id="Phobius"/>
    </source>
</evidence>
<gene>
    <name evidence="4" type="ORF">FUA24_14730</name>
</gene>
<keyword evidence="2" id="KW-0812">Transmembrane</keyword>
<dbReference type="SUPFAM" id="SSF111369">
    <property type="entry name" value="HlyD-like secretion proteins"/>
    <property type="match status" value="1"/>
</dbReference>
<dbReference type="PANTHER" id="PTHR30469:SF33">
    <property type="entry name" value="SLR1207 PROTEIN"/>
    <property type="match status" value="1"/>
</dbReference>
<name>A0A5D0HUJ7_9FLAO</name>
<evidence type="ECO:0000313" key="5">
    <source>
        <dbReference type="Proteomes" id="UP000323930"/>
    </source>
</evidence>
<dbReference type="GO" id="GO:0015562">
    <property type="term" value="F:efflux transmembrane transporter activity"/>
    <property type="evidence" value="ECO:0007669"/>
    <property type="project" value="TreeGrafter"/>
</dbReference>
<feature type="transmembrane region" description="Helical" evidence="2">
    <location>
        <begin position="7"/>
        <end position="24"/>
    </location>
</feature>
<comment type="caution">
    <text evidence="4">The sequence shown here is derived from an EMBL/GenBank/DDBJ whole genome shotgun (WGS) entry which is preliminary data.</text>
</comment>
<dbReference type="Gene3D" id="2.40.50.100">
    <property type="match status" value="1"/>
</dbReference>
<protein>
    <submittedName>
        <fullName evidence="4">Efflux RND transporter periplasmic adaptor subunit</fullName>
    </submittedName>
</protein>
<dbReference type="Proteomes" id="UP000323930">
    <property type="component" value="Unassembled WGS sequence"/>
</dbReference>
<dbReference type="InterPro" id="IPR006143">
    <property type="entry name" value="RND_pump_MFP"/>
</dbReference>
<organism evidence="4 5">
    <name type="scientific">Seonamhaeicola marinus</name>
    <dbReference type="NCBI Taxonomy" id="1912246"/>
    <lineage>
        <taxon>Bacteria</taxon>
        <taxon>Pseudomonadati</taxon>
        <taxon>Bacteroidota</taxon>
        <taxon>Flavobacteriia</taxon>
        <taxon>Flavobacteriales</taxon>
        <taxon>Flavobacteriaceae</taxon>
    </lineage>
</organism>
<dbReference type="AlphaFoldDB" id="A0A5D0HUJ7"/>
<sequence length="378" mass="41710">MNKTVKIILVLIAVILLVVVLKYFKDANSAEVEEFKVEEPFYTSIATKAVATGKLNPEEEIELKPQISGIVDEIIVEEGDVVKKGDLIAKIRVVPNEQSLANAKSRIATAKLSSENAAIQYSRDKKLYEKGVISIQTFENTELSFNQAKETLRQAQNDYQIIKRGSISGGNAANTNIIAQISGTILEIPVREGDQVIQSNNFNAGTTIATIADMSHMIFEGKVDESEVGKLEEGKDIKVILGAINEKEFPATLTFVAPKGKEENGAVQFTIKANVKVDSETNIRAGYSANAEIDLEGKDSILAIKEALLQYNRITDKPFVEIQNEDGKFKKKNVETGISDGINIEITEGIKEGDKIKVWNKVSEEEKKDNEEEEEDED</sequence>
<evidence type="ECO:0000256" key="1">
    <source>
        <dbReference type="ARBA" id="ARBA00009477"/>
    </source>
</evidence>
<keyword evidence="2" id="KW-1133">Transmembrane helix</keyword>
<dbReference type="InterPro" id="IPR058625">
    <property type="entry name" value="MdtA-like_BSH"/>
</dbReference>
<reference evidence="4 5" key="1">
    <citation type="submission" date="2019-08" db="EMBL/GenBank/DDBJ databases">
        <title>Seonamhaeicola sediminis sp. nov., isolated from marine sediment.</title>
        <authorList>
            <person name="Cao W.R."/>
        </authorList>
    </citation>
    <scope>NUCLEOTIDE SEQUENCE [LARGE SCALE GENOMIC DNA]</scope>
    <source>
        <strain evidence="4 5">B011</strain>
    </source>
</reference>
<evidence type="ECO:0000313" key="4">
    <source>
        <dbReference type="EMBL" id="TYA74571.1"/>
    </source>
</evidence>
<dbReference type="PANTHER" id="PTHR30469">
    <property type="entry name" value="MULTIDRUG RESISTANCE PROTEIN MDTA"/>
    <property type="match status" value="1"/>
</dbReference>